<dbReference type="EMBL" id="LSSL01005614">
    <property type="protein sequence ID" value="OLY78736.1"/>
    <property type="molecule type" value="Genomic_DNA"/>
</dbReference>
<sequence length="233" mass="25314">MFSTSVGGLSLGSGVNGYIVDRGIGCAWKCIASSSSNLCASSLANCSRFLSAYISVLNSNGTGFVTSSFAFGFVVQFPPNFATFLAYASARPGVLGFEKEEFSESEWLFVFCFSKLELETSDGLFLDSSLPSAPELSLFRLFRTSVLNLSWTGTVSFDDFCFFDLLWPLLFPLIAFSSSGSNPRFLLFFANGLILFTVSSRCINELVVVLPIGDFELIKSNSKRSLNASFSAL</sequence>
<dbReference type="AlphaFoldDB" id="A0A1R0GPE1"/>
<keyword evidence="2" id="KW-1185">Reference proteome</keyword>
<name>A0A1R0GPE1_9FUNG</name>
<protein>
    <submittedName>
        <fullName evidence="1">Uncharacterized protein</fullName>
    </submittedName>
</protein>
<feature type="non-terminal residue" evidence="1">
    <location>
        <position position="233"/>
    </location>
</feature>
<accession>A0A1R0GPE1</accession>
<comment type="caution">
    <text evidence="1">The sequence shown here is derived from an EMBL/GenBank/DDBJ whole genome shotgun (WGS) entry which is preliminary data.</text>
</comment>
<reference evidence="1 2" key="1">
    <citation type="journal article" date="2016" name="Mol. Biol. Evol.">
        <title>Genome-Wide Survey of Gut Fungi (Harpellales) Reveals the First Horizontally Transferred Ubiquitin Gene from a Mosquito Host.</title>
        <authorList>
            <person name="Wang Y."/>
            <person name="White M.M."/>
            <person name="Kvist S."/>
            <person name="Moncalvo J.M."/>
        </authorList>
    </citation>
    <scope>NUCLEOTIDE SEQUENCE [LARGE SCALE GENOMIC DNA]</scope>
    <source>
        <strain evidence="1 2">ALG-7-W6</strain>
    </source>
</reference>
<evidence type="ECO:0000313" key="2">
    <source>
        <dbReference type="Proteomes" id="UP000187455"/>
    </source>
</evidence>
<dbReference type="Proteomes" id="UP000187455">
    <property type="component" value="Unassembled WGS sequence"/>
</dbReference>
<organism evidence="1 2">
    <name type="scientific">Smittium mucronatum</name>
    <dbReference type="NCBI Taxonomy" id="133383"/>
    <lineage>
        <taxon>Eukaryota</taxon>
        <taxon>Fungi</taxon>
        <taxon>Fungi incertae sedis</taxon>
        <taxon>Zoopagomycota</taxon>
        <taxon>Kickxellomycotina</taxon>
        <taxon>Harpellomycetes</taxon>
        <taxon>Harpellales</taxon>
        <taxon>Legeriomycetaceae</taxon>
        <taxon>Smittium</taxon>
    </lineage>
</organism>
<evidence type="ECO:0000313" key="1">
    <source>
        <dbReference type="EMBL" id="OLY78736.1"/>
    </source>
</evidence>
<proteinExistence type="predicted"/>
<gene>
    <name evidence="1" type="ORF">AYI68_g7207</name>
</gene>